<feature type="binding site" evidence="10">
    <location>
        <position position="271"/>
    </location>
    <ligand>
        <name>glycerol</name>
        <dbReference type="ChEBI" id="CHEBI:17754"/>
    </ligand>
</feature>
<dbReference type="EC" id="1.1.1.6" evidence="7"/>
<comment type="catalytic activity">
    <reaction evidence="9">
        <text>glycerol + NAD(+) = dihydroxyacetone + NADH + H(+)</text>
        <dbReference type="Rhea" id="RHEA:13769"/>
        <dbReference type="ChEBI" id="CHEBI:15378"/>
        <dbReference type="ChEBI" id="CHEBI:16016"/>
        <dbReference type="ChEBI" id="CHEBI:17754"/>
        <dbReference type="ChEBI" id="CHEBI:57540"/>
        <dbReference type="ChEBI" id="CHEBI:57945"/>
        <dbReference type="EC" id="1.1.1.6"/>
    </reaction>
</comment>
<dbReference type="PROSITE" id="PS00060">
    <property type="entry name" value="ADH_IRON_2"/>
    <property type="match status" value="1"/>
</dbReference>
<evidence type="ECO:0000256" key="1">
    <source>
        <dbReference type="ARBA" id="ARBA00007358"/>
    </source>
</evidence>
<evidence type="ECO:0000256" key="9">
    <source>
        <dbReference type="ARBA" id="ARBA00049006"/>
    </source>
</evidence>
<feature type="binding site" evidence="12">
    <location>
        <position position="131"/>
    </location>
    <ligand>
        <name>NAD(+)</name>
        <dbReference type="ChEBI" id="CHEBI:57540"/>
    </ligand>
</feature>
<evidence type="ECO:0000256" key="11">
    <source>
        <dbReference type="PIRSR" id="PIRSR000112-2"/>
    </source>
</evidence>
<accession>A0A0C2JMA9</accession>
<feature type="binding site" evidence="12">
    <location>
        <position position="125"/>
    </location>
    <ligand>
        <name>NAD(+)</name>
        <dbReference type="ChEBI" id="CHEBI:57540"/>
    </ligand>
</feature>
<dbReference type="PIRSF" id="PIRSF000112">
    <property type="entry name" value="Glycerol_dehydrogenase"/>
    <property type="match status" value="1"/>
</dbReference>
<dbReference type="GO" id="GO:0005829">
    <property type="term" value="C:cytosol"/>
    <property type="evidence" value="ECO:0007669"/>
    <property type="project" value="TreeGrafter"/>
</dbReference>
<dbReference type="AlphaFoldDB" id="A0A0C2JDU2"/>
<evidence type="ECO:0000256" key="6">
    <source>
        <dbReference type="ARBA" id="ARBA00037918"/>
    </source>
</evidence>
<dbReference type="Proteomes" id="UP000031672">
    <property type="component" value="Unassembled WGS sequence"/>
</dbReference>
<dbReference type="PANTHER" id="PTHR43616">
    <property type="entry name" value="GLYCEROL DEHYDROGENASE"/>
    <property type="match status" value="1"/>
</dbReference>
<evidence type="ECO:0000256" key="3">
    <source>
        <dbReference type="ARBA" id="ARBA00022798"/>
    </source>
</evidence>
<dbReference type="STRING" id="1461322.OJ16_14805"/>
<dbReference type="Gene3D" id="1.20.1090.10">
    <property type="entry name" value="Dehydroquinate synthase-like - alpha domain"/>
    <property type="match status" value="1"/>
</dbReference>
<accession>A0A0C2JDU2</accession>
<keyword evidence="5 12" id="KW-0520">NAD</keyword>
<reference evidence="14 15" key="1">
    <citation type="submission" date="2014-11" db="EMBL/GenBank/DDBJ databases">
        <title>Draft Genome Sequence of Vibrio piscirenalis strains CECT 8603T and CECT 8604, two marine Gammaproteobacterium isolated from cultured gilthead sea bream (Sparus aurata).</title>
        <authorList>
            <person name="Arahal D.R."/>
            <person name="Rodrigo-Torres L."/>
            <person name="Lucena T."/>
            <person name="Pujalte M.J."/>
        </authorList>
    </citation>
    <scope>NUCLEOTIDE SEQUENCE [LARGE SCALE GENOMIC DNA]</scope>
    <source>
        <strain evidence="14 15">DCR 1-4-2</strain>
    </source>
</reference>
<evidence type="ECO:0000256" key="10">
    <source>
        <dbReference type="PIRSR" id="PIRSR000112-1"/>
    </source>
</evidence>
<feature type="domain" description="Alcohol dehydrogenase iron-type/glycerol dehydrogenase GldA" evidence="13">
    <location>
        <begin position="8"/>
        <end position="154"/>
    </location>
</feature>
<evidence type="ECO:0000256" key="2">
    <source>
        <dbReference type="ARBA" id="ARBA00022723"/>
    </source>
</evidence>
<dbReference type="OrthoDB" id="5198708at2"/>
<keyword evidence="10" id="KW-0862">Zinc</keyword>
<dbReference type="Gene3D" id="3.40.50.1970">
    <property type="match status" value="1"/>
</dbReference>
<evidence type="ECO:0000256" key="5">
    <source>
        <dbReference type="ARBA" id="ARBA00023027"/>
    </source>
</evidence>
<dbReference type="PROSITE" id="PS00913">
    <property type="entry name" value="ADH_IRON_1"/>
    <property type="match status" value="1"/>
</dbReference>
<gene>
    <name evidence="14" type="primary">gldA</name>
    <name evidence="14" type="ORF">OJ16_14805</name>
</gene>
<keyword evidence="2 10" id="KW-0479">Metal-binding</keyword>
<evidence type="ECO:0000256" key="12">
    <source>
        <dbReference type="PIRSR" id="PIRSR000112-3"/>
    </source>
</evidence>
<evidence type="ECO:0000256" key="8">
    <source>
        <dbReference type="ARBA" id="ARBA00040132"/>
    </source>
</evidence>
<dbReference type="SUPFAM" id="SSF56796">
    <property type="entry name" value="Dehydroquinate synthase-like"/>
    <property type="match status" value="1"/>
</dbReference>
<organism evidence="14 15">
    <name type="scientific">Vibrio renipiscarius</name>
    <dbReference type="NCBI Taxonomy" id="1461322"/>
    <lineage>
        <taxon>Bacteria</taxon>
        <taxon>Pseudomonadati</taxon>
        <taxon>Pseudomonadota</taxon>
        <taxon>Gammaproteobacteria</taxon>
        <taxon>Vibrionales</taxon>
        <taxon>Vibrionaceae</taxon>
        <taxon>Vibrio</taxon>
    </lineage>
</organism>
<evidence type="ECO:0000256" key="4">
    <source>
        <dbReference type="ARBA" id="ARBA00023002"/>
    </source>
</evidence>
<feature type="binding site" evidence="10">
    <location>
        <position position="171"/>
    </location>
    <ligand>
        <name>glycerol</name>
        <dbReference type="ChEBI" id="CHEBI:17754"/>
    </ligand>
</feature>
<evidence type="ECO:0000313" key="15">
    <source>
        <dbReference type="Proteomes" id="UP000031672"/>
    </source>
</evidence>
<feature type="binding site" evidence="12">
    <location>
        <position position="127"/>
    </location>
    <ligand>
        <name>NAD(+)</name>
        <dbReference type="ChEBI" id="CHEBI:57540"/>
    </ligand>
</feature>
<dbReference type="PANTHER" id="PTHR43616:SF5">
    <property type="entry name" value="GLYCEROL DEHYDROGENASE 1"/>
    <property type="match status" value="1"/>
</dbReference>
<dbReference type="NCBIfam" id="NF006941">
    <property type="entry name" value="PRK09423.1"/>
    <property type="match status" value="1"/>
</dbReference>
<feature type="binding site" evidence="12">
    <location>
        <position position="37"/>
    </location>
    <ligand>
        <name>NAD(+)</name>
        <dbReference type="ChEBI" id="CHEBI:57540"/>
    </ligand>
</feature>
<comment type="similarity">
    <text evidence="1">Belongs to the iron-containing alcohol dehydrogenase family.</text>
</comment>
<protein>
    <recommendedName>
        <fullName evidence="8">Glycerol dehydrogenase</fullName>
        <ecNumber evidence="7">1.1.1.6</ecNumber>
    </recommendedName>
</protein>
<proteinExistence type="inferred from homology"/>
<dbReference type="GO" id="GO:0046872">
    <property type="term" value="F:metal ion binding"/>
    <property type="evidence" value="ECO:0007669"/>
    <property type="project" value="UniProtKB-KW"/>
</dbReference>
<dbReference type="InterPro" id="IPR016205">
    <property type="entry name" value="Glycerol_DH"/>
</dbReference>
<feature type="binding site" evidence="12">
    <location>
        <begin position="116"/>
        <end position="119"/>
    </location>
    <ligand>
        <name>NAD(+)</name>
        <dbReference type="ChEBI" id="CHEBI:57540"/>
    </ligand>
</feature>
<dbReference type="GO" id="GO:0008888">
    <property type="term" value="F:glycerol dehydrogenase (NAD+) activity"/>
    <property type="evidence" value="ECO:0007669"/>
    <property type="project" value="UniProtKB-EC"/>
</dbReference>
<evidence type="ECO:0000259" key="13">
    <source>
        <dbReference type="Pfam" id="PF00465"/>
    </source>
</evidence>
<comment type="cofactor">
    <cofactor evidence="10">
        <name>Zn(2+)</name>
        <dbReference type="ChEBI" id="CHEBI:29105"/>
    </cofactor>
    <text evidence="10">Binds 1 zinc ion per subunit.</text>
</comment>
<dbReference type="EMBL" id="JTKH01000024">
    <property type="protein sequence ID" value="KII76089.1"/>
    <property type="molecule type" value="Genomic_DNA"/>
</dbReference>
<evidence type="ECO:0000256" key="7">
    <source>
        <dbReference type="ARBA" id="ARBA00039147"/>
    </source>
</evidence>
<keyword evidence="3" id="KW-0319">Glycerol metabolism</keyword>
<sequence length="360" mass="37837">MDNIIISPSKYIQGEGSLDNIGKYVSVFGKNPLAIADDFVMGLVRDRAETSIVGEGLAVNFDVFGGECSRVEIDRLIDVRAQQGNDVIIGFGGGKTLDTAKAVAYYAKVPVVIVPTIASTDAPTSALAVIYTPEGEFSEYLLFPSNPNMVIMDTGIIAAAPVRTLVAGMGDALSTYFEARANGLSGKATMAGGAPTRSAQALAKLCYETLIADGVKAKAAVENGVSTKAVENIIEANTYLSGIGFESSGLAAAHAIHNGLTKLEECHHLLHGEKVAFGTLTQLVLENAPKAEIDEVLNFCRSVGLPTNLHQMGVKELNHEKLMEVAAASCAEGETIHNMPFPVTAKSVYAAILTAHNLGL</sequence>
<feature type="binding site" evidence="12">
    <location>
        <begin position="94"/>
        <end position="98"/>
    </location>
    <ligand>
        <name>NAD(+)</name>
        <dbReference type="ChEBI" id="CHEBI:57540"/>
    </ligand>
</feature>
<dbReference type="GO" id="GO:0015980">
    <property type="term" value="P:energy derivation by oxidation of organic compounds"/>
    <property type="evidence" value="ECO:0007669"/>
    <property type="project" value="UniProtKB-ARBA"/>
</dbReference>
<dbReference type="InterPro" id="IPR018211">
    <property type="entry name" value="ADH_Fe_CS"/>
</dbReference>
<dbReference type="FunFam" id="3.40.50.1970:FF:000005">
    <property type="entry name" value="Glycerol dehydrogenase"/>
    <property type="match status" value="1"/>
</dbReference>
<feature type="binding site" evidence="10">
    <location>
        <position position="254"/>
    </location>
    <ligand>
        <name>glycerol</name>
        <dbReference type="ChEBI" id="CHEBI:17754"/>
    </ligand>
</feature>
<dbReference type="Pfam" id="PF00465">
    <property type="entry name" value="Fe-ADH"/>
    <property type="match status" value="1"/>
</dbReference>
<keyword evidence="4 14" id="KW-0560">Oxidoreductase</keyword>
<feature type="binding site" evidence="11">
    <location>
        <position position="121"/>
    </location>
    <ligand>
        <name>glycerol</name>
        <dbReference type="ChEBI" id="CHEBI:17754"/>
    </ligand>
</feature>
<comment type="caution">
    <text evidence="14">The sequence shown here is derived from an EMBL/GenBank/DDBJ whole genome shotgun (WGS) entry which is preliminary data.</text>
</comment>
<name>A0A0C2JDU2_9VIBR</name>
<keyword evidence="15" id="KW-1185">Reference proteome</keyword>
<comment type="pathway">
    <text evidence="6">Polyol metabolism; glycerol fermentation; glycerone phosphate from glycerol (oxidative route): step 1/2.</text>
</comment>
<dbReference type="RefSeq" id="WP_040992023.1">
    <property type="nucleotide sequence ID" value="NZ_JBFRUC010000001.1"/>
</dbReference>
<dbReference type="GO" id="GO:0019563">
    <property type="term" value="P:glycerol catabolic process"/>
    <property type="evidence" value="ECO:0007669"/>
    <property type="project" value="UniProtKB-ARBA"/>
</dbReference>
<dbReference type="CDD" id="cd08170">
    <property type="entry name" value="GlyDH"/>
    <property type="match status" value="1"/>
</dbReference>
<evidence type="ECO:0000313" key="14">
    <source>
        <dbReference type="EMBL" id="KII76089.1"/>
    </source>
</evidence>
<dbReference type="InterPro" id="IPR001670">
    <property type="entry name" value="ADH_Fe/GldA"/>
</dbReference>